<dbReference type="AlphaFoldDB" id="A0A382T231"/>
<dbReference type="EMBL" id="UINC01133342">
    <property type="protein sequence ID" value="SVD16214.1"/>
    <property type="molecule type" value="Genomic_DNA"/>
</dbReference>
<evidence type="ECO:0000313" key="1">
    <source>
        <dbReference type="EMBL" id="SVD16214.1"/>
    </source>
</evidence>
<gene>
    <name evidence="1" type="ORF">METZ01_LOCUS369068</name>
</gene>
<name>A0A382T231_9ZZZZ</name>
<accession>A0A382T231</accession>
<organism evidence="1">
    <name type="scientific">marine metagenome</name>
    <dbReference type="NCBI Taxonomy" id="408172"/>
    <lineage>
        <taxon>unclassified sequences</taxon>
        <taxon>metagenomes</taxon>
        <taxon>ecological metagenomes</taxon>
    </lineage>
</organism>
<protein>
    <submittedName>
        <fullName evidence="1">Uncharacterized protein</fullName>
    </submittedName>
</protein>
<proteinExistence type="predicted"/>
<sequence>MNANQPRKRRTDREKYQWTHLPLLLRSNMVQRVFGVSARDIQRWAKEGRLKPVYTGLKGKQPKYPTLQVAALLGLDAGLPAAPVLVGQDLRETITQCTAATLNRFRKEIQEDLRQELAALAVARKPERAPARVHAPRRGAETAVVAGGGTY</sequence>
<reference evidence="1" key="1">
    <citation type="submission" date="2018-05" db="EMBL/GenBank/DDBJ databases">
        <authorList>
            <person name="Lanie J.A."/>
            <person name="Ng W.-L."/>
            <person name="Kazmierczak K.M."/>
            <person name="Andrzejewski T.M."/>
            <person name="Davidsen T.M."/>
            <person name="Wayne K.J."/>
            <person name="Tettelin H."/>
            <person name="Glass J.I."/>
            <person name="Rusch D."/>
            <person name="Podicherti R."/>
            <person name="Tsui H.-C.T."/>
            <person name="Winkler M.E."/>
        </authorList>
    </citation>
    <scope>NUCLEOTIDE SEQUENCE</scope>
</reference>